<comment type="caution">
    <text evidence="3">The sequence shown here is derived from an EMBL/GenBank/DDBJ whole genome shotgun (WGS) entry which is preliminary data.</text>
</comment>
<dbReference type="EMBL" id="VYQE01000001">
    <property type="protein sequence ID" value="KAA9010136.1"/>
    <property type="molecule type" value="Genomic_DNA"/>
</dbReference>
<evidence type="ECO:0000259" key="2">
    <source>
        <dbReference type="Pfam" id="PF07486"/>
    </source>
</evidence>
<dbReference type="Proteomes" id="UP000326554">
    <property type="component" value="Unassembled WGS sequence"/>
</dbReference>
<evidence type="ECO:0000313" key="3">
    <source>
        <dbReference type="EMBL" id="KAA9010136.1"/>
    </source>
</evidence>
<proteinExistence type="predicted"/>
<dbReference type="Gene3D" id="1.10.10.2520">
    <property type="entry name" value="Cell wall hydrolase SleB, domain 1"/>
    <property type="match status" value="1"/>
</dbReference>
<keyword evidence="4" id="KW-1185">Reference proteome</keyword>
<organism evidence="3 4">
    <name type="scientific">Histidinibacterium aquaticum</name>
    <dbReference type="NCBI Taxonomy" id="2613962"/>
    <lineage>
        <taxon>Bacteria</taxon>
        <taxon>Pseudomonadati</taxon>
        <taxon>Pseudomonadota</taxon>
        <taxon>Alphaproteobacteria</taxon>
        <taxon>Rhodobacterales</taxon>
        <taxon>Paracoccaceae</taxon>
        <taxon>Histidinibacterium</taxon>
    </lineage>
</organism>
<evidence type="ECO:0000313" key="4">
    <source>
        <dbReference type="Proteomes" id="UP000326554"/>
    </source>
</evidence>
<dbReference type="AlphaFoldDB" id="A0A5J5GP26"/>
<gene>
    <name evidence="3" type="ORF">F3S47_02460</name>
</gene>
<name>A0A5J5GP26_9RHOB</name>
<feature type="chain" id="PRO_5023888912" evidence="1">
    <location>
        <begin position="30"/>
        <end position="227"/>
    </location>
</feature>
<keyword evidence="3" id="KW-0378">Hydrolase</keyword>
<reference evidence="3 4" key="1">
    <citation type="submission" date="2019-09" db="EMBL/GenBank/DDBJ databases">
        <authorList>
            <person name="Park J.-S."/>
            <person name="Choi H.-J."/>
        </authorList>
    </citation>
    <scope>NUCLEOTIDE SEQUENCE [LARGE SCALE GENOMIC DNA]</scope>
    <source>
        <strain evidence="3 4">176SS1-4</strain>
    </source>
</reference>
<dbReference type="GO" id="GO:0016787">
    <property type="term" value="F:hydrolase activity"/>
    <property type="evidence" value="ECO:0007669"/>
    <property type="project" value="UniProtKB-KW"/>
</dbReference>
<dbReference type="Pfam" id="PF07486">
    <property type="entry name" value="Hydrolase_2"/>
    <property type="match status" value="1"/>
</dbReference>
<feature type="domain" description="Cell wall hydrolase SleB" evidence="2">
    <location>
        <begin position="109"/>
        <end position="218"/>
    </location>
</feature>
<protein>
    <submittedName>
        <fullName evidence="3">Cell wall hydrolase</fullName>
    </submittedName>
</protein>
<feature type="signal peptide" evidence="1">
    <location>
        <begin position="1"/>
        <end position="29"/>
    </location>
</feature>
<evidence type="ECO:0000256" key="1">
    <source>
        <dbReference type="SAM" id="SignalP"/>
    </source>
</evidence>
<keyword evidence="1" id="KW-0732">Signal</keyword>
<dbReference type="InterPro" id="IPR042047">
    <property type="entry name" value="SleB_dom1"/>
</dbReference>
<dbReference type="InterPro" id="IPR011105">
    <property type="entry name" value="Cell_wall_hydrolase_SleB"/>
</dbReference>
<accession>A0A5J5GP26</accession>
<sequence>MTGRATLRAAAYAALCVFVGFGHAGGASADTVLAARLESLLGQESESLQVVPSRRMEVLLAPPAPETRAGGTAPDTVTYSEASIDALPVTTGDAQWRCLSEALYFEARGEDLEGLFAVGEVILNRVDDPRYPGTICSVVNQGTGRQWECQFTYTCDGRPENVAERGAWSRVGKIAKLLIDGAPRRLTDGATHYHTRAVNPGWARQFPRTASIGVHHFYRWPLRTASN</sequence>